<protein>
    <submittedName>
        <fullName evidence="1">Uncharacterized protein</fullName>
    </submittedName>
</protein>
<sequence length="63" mass="7030">MSTVIILYQQKRSQLTLVNEGASVKAVNLLKGKIAEALNFTEFSKLGRINKRIRTVVAIGRSR</sequence>
<reference evidence="1 2" key="1">
    <citation type="submission" date="2015-08" db="EMBL/GenBank/DDBJ databases">
        <title>Genomic sequence of Lactobacillus heilongjiangensis DSM 28069, isolated from Chinese traditional pickle.</title>
        <authorList>
            <person name="Jiang X."/>
            <person name="Zheng B."/>
            <person name="Cheng H."/>
        </authorList>
    </citation>
    <scope>NUCLEOTIDE SEQUENCE [LARGE SCALE GENOMIC DNA]</scope>
    <source>
        <strain evidence="1 2">DSM 28069</strain>
    </source>
</reference>
<keyword evidence="2" id="KW-1185">Reference proteome</keyword>
<dbReference type="KEGG" id="lhi:JP39_07710"/>
<gene>
    <name evidence="1" type="ORF">JP39_07710</name>
</gene>
<accession>A0A0K2LD75</accession>
<dbReference type="AlphaFoldDB" id="A0A0K2LD75"/>
<name>A0A0K2LD75_9LACO</name>
<evidence type="ECO:0000313" key="1">
    <source>
        <dbReference type="EMBL" id="ALB29257.1"/>
    </source>
</evidence>
<dbReference type="Proteomes" id="UP000061546">
    <property type="component" value="Chromosome"/>
</dbReference>
<evidence type="ECO:0000313" key="2">
    <source>
        <dbReference type="Proteomes" id="UP000061546"/>
    </source>
</evidence>
<proteinExistence type="predicted"/>
<dbReference type="STRING" id="1074467.JP39_07710"/>
<organism evidence="1 2">
    <name type="scientific">Companilactobacillus heilongjiangensis</name>
    <dbReference type="NCBI Taxonomy" id="1074467"/>
    <lineage>
        <taxon>Bacteria</taxon>
        <taxon>Bacillati</taxon>
        <taxon>Bacillota</taxon>
        <taxon>Bacilli</taxon>
        <taxon>Lactobacillales</taxon>
        <taxon>Lactobacillaceae</taxon>
        <taxon>Companilactobacillus</taxon>
    </lineage>
</organism>
<dbReference type="EMBL" id="CP012559">
    <property type="protein sequence ID" value="ALB29257.1"/>
    <property type="molecule type" value="Genomic_DNA"/>
</dbReference>